<dbReference type="GO" id="GO:0005886">
    <property type="term" value="C:plasma membrane"/>
    <property type="evidence" value="ECO:0007669"/>
    <property type="project" value="UniProtKB-SubCell"/>
</dbReference>
<dbReference type="InterPro" id="IPR006665">
    <property type="entry name" value="OmpA-like"/>
</dbReference>
<protein>
    <submittedName>
        <fullName evidence="10">OmpA/MotB domain protein</fullName>
    </submittedName>
</protein>
<dbReference type="eggNOG" id="COG1360">
    <property type="taxonomic scope" value="Bacteria"/>
</dbReference>
<proteinExistence type="inferred from homology"/>
<evidence type="ECO:0000313" key="11">
    <source>
        <dbReference type="Proteomes" id="UP000001551"/>
    </source>
</evidence>
<dbReference type="AlphaFoldDB" id="E6U6G0"/>
<keyword evidence="4 8" id="KW-0812">Transmembrane</keyword>
<name>E6U6G0_ETHHY</name>
<reference evidence="10 11" key="1">
    <citation type="submission" date="2010-12" db="EMBL/GenBank/DDBJ databases">
        <title>Complete sequence of Ethanoligenens harbinense YUAN-3.</title>
        <authorList>
            <person name="Lucas S."/>
            <person name="Copeland A."/>
            <person name="Lapidus A."/>
            <person name="Cheng J.-F."/>
            <person name="Bruce D."/>
            <person name="Goodwin L."/>
            <person name="Pitluck S."/>
            <person name="Chertkov O."/>
            <person name="Misra M."/>
            <person name="Detter J.C."/>
            <person name="Han C."/>
            <person name="Tapia R."/>
            <person name="Land M."/>
            <person name="Hauser L."/>
            <person name="Jeffries C."/>
            <person name="Kyrpides N."/>
            <person name="Ivanova N."/>
            <person name="Mikhailova N."/>
            <person name="Wang A."/>
            <person name="Mouttaki H."/>
            <person name="He Z."/>
            <person name="Zhou J."/>
            <person name="Hemme C.L."/>
            <person name="Woyke T."/>
        </authorList>
    </citation>
    <scope>NUCLEOTIDE SEQUENCE [LARGE SCALE GENOMIC DNA]</scope>
    <source>
        <strain evidence="11">DSM 18485 / JCM 12961 / CGMCC 1.5033 / YUAN-3</strain>
    </source>
</reference>
<dbReference type="Proteomes" id="UP000001551">
    <property type="component" value="Chromosome"/>
</dbReference>
<accession>E6U6G0</accession>
<feature type="transmembrane region" description="Helical" evidence="8">
    <location>
        <begin position="12"/>
        <end position="34"/>
    </location>
</feature>
<feature type="domain" description="OmpA-like" evidence="9">
    <location>
        <begin position="118"/>
        <end position="239"/>
    </location>
</feature>
<dbReference type="InterPro" id="IPR036737">
    <property type="entry name" value="OmpA-like_sf"/>
</dbReference>
<evidence type="ECO:0000256" key="7">
    <source>
        <dbReference type="PROSITE-ProRule" id="PRU00473"/>
    </source>
</evidence>
<dbReference type="Pfam" id="PF13677">
    <property type="entry name" value="MotB_plug"/>
    <property type="match status" value="1"/>
</dbReference>
<evidence type="ECO:0000256" key="8">
    <source>
        <dbReference type="SAM" id="Phobius"/>
    </source>
</evidence>
<dbReference type="RefSeq" id="WP_013486373.1">
    <property type="nucleotide sequence ID" value="NC_014828.1"/>
</dbReference>
<evidence type="ECO:0000256" key="4">
    <source>
        <dbReference type="ARBA" id="ARBA00022692"/>
    </source>
</evidence>
<dbReference type="EMBL" id="CP002400">
    <property type="protein sequence ID" value="ADU28030.1"/>
    <property type="molecule type" value="Genomic_DNA"/>
</dbReference>
<dbReference type="PANTHER" id="PTHR30329:SF21">
    <property type="entry name" value="LIPOPROTEIN YIAD-RELATED"/>
    <property type="match status" value="1"/>
</dbReference>
<comment type="subcellular location">
    <subcellularLocation>
        <location evidence="1">Cell membrane</location>
        <topology evidence="1">Single-pass membrane protein</topology>
    </subcellularLocation>
</comment>
<dbReference type="CDD" id="cd07185">
    <property type="entry name" value="OmpA_C-like"/>
    <property type="match status" value="1"/>
</dbReference>
<keyword evidence="5 8" id="KW-1133">Transmembrane helix</keyword>
<dbReference type="InterPro" id="IPR025713">
    <property type="entry name" value="MotB-like_N_dom"/>
</dbReference>
<dbReference type="InterPro" id="IPR050330">
    <property type="entry name" value="Bact_OuterMem_StrucFunc"/>
</dbReference>
<evidence type="ECO:0000313" key="10">
    <source>
        <dbReference type="EMBL" id="ADU28030.1"/>
    </source>
</evidence>
<dbReference type="STRING" id="663278.Ethha_2537"/>
<dbReference type="KEGG" id="eha:Ethha_2537"/>
<dbReference type="PANTHER" id="PTHR30329">
    <property type="entry name" value="STATOR ELEMENT OF FLAGELLAR MOTOR COMPLEX"/>
    <property type="match status" value="1"/>
</dbReference>
<organism evidence="10 11">
    <name type="scientific">Ethanoligenens harbinense (strain DSM 18485 / JCM 12961 / CGMCC 1.5033 / YUAN-3)</name>
    <dbReference type="NCBI Taxonomy" id="663278"/>
    <lineage>
        <taxon>Bacteria</taxon>
        <taxon>Bacillati</taxon>
        <taxon>Bacillota</taxon>
        <taxon>Clostridia</taxon>
        <taxon>Eubacteriales</taxon>
        <taxon>Oscillospiraceae</taxon>
        <taxon>Ethanoligenens</taxon>
    </lineage>
</organism>
<evidence type="ECO:0000256" key="1">
    <source>
        <dbReference type="ARBA" id="ARBA00004162"/>
    </source>
</evidence>
<gene>
    <name evidence="10" type="ordered locus">Ethha_2537</name>
</gene>
<dbReference type="PROSITE" id="PS51123">
    <property type="entry name" value="OMPA_2"/>
    <property type="match status" value="1"/>
</dbReference>
<sequence>MKRPPEKDNSERWLLPYSDLMNLLLILFIILYAMSKTDVQKASQVAEAIRKGFNASQQAVQQSPVSQNTNSTNITMSNTSTTSEVISQVQDWSSLYDQVTKLVAQAGLQKNVDLSSTSKGLVITLKDNTLYTPGSAVMNQPGQDLVLRIGDALKQVNYALIIVEGHTDSDPIHNAQFQDNIELSSARADNVERALIGRGLDAAKIAAMGRGDTVPVAPNDTPANKAKNRRVVITIYKSLSNLTADQVIDVTQLESAVGK</sequence>
<evidence type="ECO:0000256" key="2">
    <source>
        <dbReference type="ARBA" id="ARBA00008914"/>
    </source>
</evidence>
<dbReference type="SUPFAM" id="SSF103088">
    <property type="entry name" value="OmpA-like"/>
    <property type="match status" value="1"/>
</dbReference>
<keyword evidence="11" id="KW-1185">Reference proteome</keyword>
<evidence type="ECO:0000259" key="9">
    <source>
        <dbReference type="PROSITE" id="PS51123"/>
    </source>
</evidence>
<keyword evidence="3" id="KW-1003">Cell membrane</keyword>
<dbReference type="Pfam" id="PF00691">
    <property type="entry name" value="OmpA"/>
    <property type="match status" value="1"/>
</dbReference>
<evidence type="ECO:0000256" key="6">
    <source>
        <dbReference type="ARBA" id="ARBA00023136"/>
    </source>
</evidence>
<dbReference type="HOGENOM" id="CLU_016890_0_1_9"/>
<comment type="similarity">
    <text evidence="2">Belongs to the MotB family.</text>
</comment>
<dbReference type="Gene3D" id="3.30.1330.60">
    <property type="entry name" value="OmpA-like domain"/>
    <property type="match status" value="1"/>
</dbReference>
<evidence type="ECO:0000256" key="5">
    <source>
        <dbReference type="ARBA" id="ARBA00022989"/>
    </source>
</evidence>
<evidence type="ECO:0000256" key="3">
    <source>
        <dbReference type="ARBA" id="ARBA00022475"/>
    </source>
</evidence>
<keyword evidence="6 7" id="KW-0472">Membrane</keyword>